<feature type="region of interest" description="Disordered" evidence="2">
    <location>
        <begin position="1"/>
        <end position="35"/>
    </location>
</feature>
<proteinExistence type="predicted"/>
<gene>
    <name evidence="3" type="ORF">CK203_094704</name>
</gene>
<sequence length="222" mass="25336">MREENPSENRVKSLKFADQNQGKTSSNPSRLRSASSWGSHIVKGFSADKKNKLQTTAAAKKVPLTSSDIVNQKNPLVTSHSRVKRSLIGDLSCSVNARVERREFKLQAELLEFKRNPEILDLERELEVKKSEVNELSQKVRLLESEKTSLSEQLSGLASIAERREEVLKREDLEISSALSQRTLEMEVVELRRLNKELQLQTRPFLQTFFNGIPIEYTLQSL</sequence>
<name>A0A438BY05_VITVI</name>
<accession>A0A438BY05</accession>
<protein>
    <submittedName>
        <fullName evidence="3">Uncharacterized protein</fullName>
    </submittedName>
</protein>
<dbReference type="Proteomes" id="UP000288805">
    <property type="component" value="Unassembled WGS sequence"/>
</dbReference>
<organism evidence="3 4">
    <name type="scientific">Vitis vinifera</name>
    <name type="common">Grape</name>
    <dbReference type="NCBI Taxonomy" id="29760"/>
    <lineage>
        <taxon>Eukaryota</taxon>
        <taxon>Viridiplantae</taxon>
        <taxon>Streptophyta</taxon>
        <taxon>Embryophyta</taxon>
        <taxon>Tracheophyta</taxon>
        <taxon>Spermatophyta</taxon>
        <taxon>Magnoliopsida</taxon>
        <taxon>eudicotyledons</taxon>
        <taxon>Gunneridae</taxon>
        <taxon>Pentapetalae</taxon>
        <taxon>rosids</taxon>
        <taxon>Vitales</taxon>
        <taxon>Vitaceae</taxon>
        <taxon>Viteae</taxon>
        <taxon>Vitis</taxon>
    </lineage>
</organism>
<dbReference type="AlphaFoldDB" id="A0A438BY05"/>
<comment type="caution">
    <text evidence="3">The sequence shown here is derived from an EMBL/GenBank/DDBJ whole genome shotgun (WGS) entry which is preliminary data.</text>
</comment>
<reference evidence="3 4" key="1">
    <citation type="journal article" date="2018" name="PLoS Genet.">
        <title>Population sequencing reveals clonal diversity and ancestral inbreeding in the grapevine cultivar Chardonnay.</title>
        <authorList>
            <person name="Roach M.J."/>
            <person name="Johnson D.L."/>
            <person name="Bohlmann J."/>
            <person name="van Vuuren H.J."/>
            <person name="Jones S.J."/>
            <person name="Pretorius I.S."/>
            <person name="Schmidt S.A."/>
            <person name="Borneman A.R."/>
        </authorList>
    </citation>
    <scope>NUCLEOTIDE SEQUENCE [LARGE SCALE GENOMIC DNA]</scope>
    <source>
        <strain evidence="4">cv. Chardonnay</strain>
        <tissue evidence="3">Leaf</tissue>
    </source>
</reference>
<dbReference type="EMBL" id="QGNW01002600">
    <property type="protein sequence ID" value="RVW15470.1"/>
    <property type="molecule type" value="Genomic_DNA"/>
</dbReference>
<evidence type="ECO:0000256" key="1">
    <source>
        <dbReference type="SAM" id="Coils"/>
    </source>
</evidence>
<feature type="coiled-coil region" evidence="1">
    <location>
        <begin position="119"/>
        <end position="153"/>
    </location>
</feature>
<evidence type="ECO:0000313" key="4">
    <source>
        <dbReference type="Proteomes" id="UP000288805"/>
    </source>
</evidence>
<feature type="compositionally biased region" description="Low complexity" evidence="2">
    <location>
        <begin position="25"/>
        <end position="35"/>
    </location>
</feature>
<feature type="compositionally biased region" description="Basic and acidic residues" evidence="2">
    <location>
        <begin position="1"/>
        <end position="11"/>
    </location>
</feature>
<keyword evidence="1" id="KW-0175">Coiled coil</keyword>
<evidence type="ECO:0000256" key="2">
    <source>
        <dbReference type="SAM" id="MobiDB-lite"/>
    </source>
</evidence>
<evidence type="ECO:0000313" key="3">
    <source>
        <dbReference type="EMBL" id="RVW15470.1"/>
    </source>
</evidence>